<feature type="domain" description="DUF2231" evidence="2">
    <location>
        <begin position="14"/>
        <end position="147"/>
    </location>
</feature>
<feature type="transmembrane region" description="Helical" evidence="1">
    <location>
        <begin position="52"/>
        <end position="74"/>
    </location>
</feature>
<feature type="transmembrane region" description="Helical" evidence="1">
    <location>
        <begin position="86"/>
        <end position="105"/>
    </location>
</feature>
<feature type="transmembrane region" description="Helical" evidence="1">
    <location>
        <begin position="117"/>
        <end position="137"/>
    </location>
</feature>
<feature type="transmembrane region" description="Helical" evidence="1">
    <location>
        <begin position="21"/>
        <end position="40"/>
    </location>
</feature>
<keyword evidence="4" id="KW-1185">Reference proteome</keyword>
<protein>
    <submittedName>
        <fullName evidence="3">Putative membrane protein</fullName>
    </submittedName>
</protein>
<dbReference type="InterPro" id="IPR016923">
    <property type="entry name" value="UCP029509"/>
</dbReference>
<name>A0A7W6IE75_9HYPH</name>
<organism evidence="3 4">
    <name type="scientific">Microvirga flocculans</name>
    <dbReference type="NCBI Taxonomy" id="217168"/>
    <lineage>
        <taxon>Bacteria</taxon>
        <taxon>Pseudomonadati</taxon>
        <taxon>Pseudomonadota</taxon>
        <taxon>Alphaproteobacteria</taxon>
        <taxon>Hyphomicrobiales</taxon>
        <taxon>Methylobacteriaceae</taxon>
        <taxon>Microvirga</taxon>
    </lineage>
</organism>
<dbReference type="RefSeq" id="WP_027315621.1">
    <property type="nucleotide sequence ID" value="NZ_JACIDC010000004.1"/>
</dbReference>
<evidence type="ECO:0000259" key="2">
    <source>
        <dbReference type="Pfam" id="PF09990"/>
    </source>
</evidence>
<keyword evidence="1" id="KW-1133">Transmembrane helix</keyword>
<sequence>MSEFHPPSKASIAGHPIHPMLVPFPIVCFTGALATDIAYWRTADIMWSNFSAWLLTIGLLMGGLAALAGLVDFLGSRSVRAQGPAWPHMIGNALVLGLSLLNALIHSRDAWTSVVPTGLILSAMVVALMLVTGWLGWSMVYRYRVGVLP</sequence>
<keyword evidence="1" id="KW-0472">Membrane</keyword>
<dbReference type="Pfam" id="PF09990">
    <property type="entry name" value="DUF2231"/>
    <property type="match status" value="1"/>
</dbReference>
<evidence type="ECO:0000313" key="4">
    <source>
        <dbReference type="Proteomes" id="UP000519439"/>
    </source>
</evidence>
<dbReference type="PIRSF" id="PIRSF029509">
    <property type="entry name" value="UCP029509"/>
    <property type="match status" value="1"/>
</dbReference>
<comment type="caution">
    <text evidence="3">The sequence shown here is derived from an EMBL/GenBank/DDBJ whole genome shotgun (WGS) entry which is preliminary data.</text>
</comment>
<evidence type="ECO:0000256" key="1">
    <source>
        <dbReference type="SAM" id="Phobius"/>
    </source>
</evidence>
<dbReference type="InterPro" id="IPR019251">
    <property type="entry name" value="DUF2231_TM"/>
</dbReference>
<proteinExistence type="predicted"/>
<dbReference type="EMBL" id="JACIDC010000004">
    <property type="protein sequence ID" value="MBB4039774.1"/>
    <property type="molecule type" value="Genomic_DNA"/>
</dbReference>
<dbReference type="Proteomes" id="UP000519439">
    <property type="component" value="Unassembled WGS sequence"/>
</dbReference>
<accession>A0A7W6IE75</accession>
<reference evidence="3 4" key="1">
    <citation type="submission" date="2020-08" db="EMBL/GenBank/DDBJ databases">
        <title>Genomic Encyclopedia of Type Strains, Phase IV (KMG-IV): sequencing the most valuable type-strain genomes for metagenomic binning, comparative biology and taxonomic classification.</title>
        <authorList>
            <person name="Goeker M."/>
        </authorList>
    </citation>
    <scope>NUCLEOTIDE SEQUENCE [LARGE SCALE GENOMIC DNA]</scope>
    <source>
        <strain evidence="3 4">DSM 15743</strain>
    </source>
</reference>
<keyword evidence="1" id="KW-0812">Transmembrane</keyword>
<gene>
    <name evidence="3" type="ORF">GGR34_001421</name>
</gene>
<dbReference type="AlphaFoldDB" id="A0A7W6IE75"/>
<evidence type="ECO:0000313" key="3">
    <source>
        <dbReference type="EMBL" id="MBB4039774.1"/>
    </source>
</evidence>